<sequence>MEHRSSAIAFNTSLKFAKSSLEFRTSATQGFFIGADAEAMLTLTLSLLSTTSYFLIILNKMTHILGTTIIAIRWIVMVYVGYHDENIVDARL</sequence>
<protein>
    <submittedName>
        <fullName evidence="2">Uncharacterized protein</fullName>
    </submittedName>
</protein>
<comment type="caution">
    <text evidence="2">The sequence shown here is derived from an EMBL/GenBank/DDBJ whole genome shotgun (WGS) entry which is preliminary data.</text>
</comment>
<keyword evidence="1" id="KW-0472">Membrane</keyword>
<name>A0A2T2WXQ6_9FIRM</name>
<feature type="transmembrane region" description="Helical" evidence="1">
    <location>
        <begin position="39"/>
        <end position="57"/>
    </location>
</feature>
<feature type="transmembrane region" description="Helical" evidence="1">
    <location>
        <begin position="64"/>
        <end position="82"/>
    </location>
</feature>
<keyword evidence="1" id="KW-0812">Transmembrane</keyword>
<proteinExistence type="predicted"/>
<evidence type="ECO:0000256" key="1">
    <source>
        <dbReference type="SAM" id="Phobius"/>
    </source>
</evidence>
<keyword evidence="1" id="KW-1133">Transmembrane helix</keyword>
<dbReference type="EMBL" id="PXYT01000030">
    <property type="protein sequence ID" value="PSR27025.1"/>
    <property type="molecule type" value="Genomic_DNA"/>
</dbReference>
<evidence type="ECO:0000313" key="2">
    <source>
        <dbReference type="EMBL" id="PSR27025.1"/>
    </source>
</evidence>
<dbReference type="Proteomes" id="UP000242699">
    <property type="component" value="Unassembled WGS sequence"/>
</dbReference>
<reference evidence="2 3" key="1">
    <citation type="journal article" date="2014" name="BMC Genomics">
        <title>Comparison of environmental and isolate Sulfobacillus genomes reveals diverse carbon, sulfur, nitrogen, and hydrogen metabolisms.</title>
        <authorList>
            <person name="Justice N.B."/>
            <person name="Norman A."/>
            <person name="Brown C.T."/>
            <person name="Singh A."/>
            <person name="Thomas B.C."/>
            <person name="Banfield J.F."/>
        </authorList>
    </citation>
    <scope>NUCLEOTIDE SEQUENCE [LARGE SCALE GENOMIC DNA]</scope>
    <source>
        <strain evidence="2">AMDSBA1</strain>
    </source>
</reference>
<dbReference type="AlphaFoldDB" id="A0A2T2WXQ6"/>
<evidence type="ECO:0000313" key="3">
    <source>
        <dbReference type="Proteomes" id="UP000242699"/>
    </source>
</evidence>
<accession>A0A2T2WXQ6</accession>
<gene>
    <name evidence="2" type="ORF">C7B43_12715</name>
</gene>
<organism evidence="2 3">
    <name type="scientific">Sulfobacillus benefaciens</name>
    <dbReference type="NCBI Taxonomy" id="453960"/>
    <lineage>
        <taxon>Bacteria</taxon>
        <taxon>Bacillati</taxon>
        <taxon>Bacillota</taxon>
        <taxon>Clostridia</taxon>
        <taxon>Eubacteriales</taxon>
        <taxon>Clostridiales Family XVII. Incertae Sedis</taxon>
        <taxon>Sulfobacillus</taxon>
    </lineage>
</organism>